<proteinExistence type="predicted"/>
<evidence type="ECO:0000313" key="2">
    <source>
        <dbReference type="EMBL" id="MCI23903.1"/>
    </source>
</evidence>
<feature type="compositionally biased region" description="Basic and acidic residues" evidence="1">
    <location>
        <begin position="73"/>
        <end position="106"/>
    </location>
</feature>
<keyword evidence="3" id="KW-1185">Reference proteome</keyword>
<evidence type="ECO:0000313" key="3">
    <source>
        <dbReference type="Proteomes" id="UP000265520"/>
    </source>
</evidence>
<feature type="non-terminal residue" evidence="2">
    <location>
        <position position="1"/>
    </location>
</feature>
<reference evidence="2 3" key="1">
    <citation type="journal article" date="2018" name="Front. Plant Sci.">
        <title>Red Clover (Trifolium pratense) and Zigzag Clover (T. medium) - A Picture of Genomic Similarities and Differences.</title>
        <authorList>
            <person name="Dluhosova J."/>
            <person name="Istvanek J."/>
            <person name="Nedelnik J."/>
            <person name="Repkova J."/>
        </authorList>
    </citation>
    <scope>NUCLEOTIDE SEQUENCE [LARGE SCALE GENOMIC DNA]</scope>
    <source>
        <strain evidence="3">cv. 10/8</strain>
        <tissue evidence="2">Leaf</tissue>
    </source>
</reference>
<dbReference type="Proteomes" id="UP000265520">
    <property type="component" value="Unassembled WGS sequence"/>
</dbReference>
<dbReference type="AlphaFoldDB" id="A0A392QHN3"/>
<name>A0A392QHN3_9FABA</name>
<feature type="compositionally biased region" description="Polar residues" evidence="1">
    <location>
        <begin position="14"/>
        <end position="27"/>
    </location>
</feature>
<accession>A0A392QHN3</accession>
<feature type="compositionally biased region" description="Polar residues" evidence="1">
    <location>
        <begin position="131"/>
        <end position="140"/>
    </location>
</feature>
<feature type="non-terminal residue" evidence="2">
    <location>
        <position position="164"/>
    </location>
</feature>
<protein>
    <submittedName>
        <fullName evidence="2">Uncharacterized protein</fullName>
    </submittedName>
</protein>
<dbReference type="EMBL" id="LXQA010138495">
    <property type="protein sequence ID" value="MCI23903.1"/>
    <property type="molecule type" value="Genomic_DNA"/>
</dbReference>
<evidence type="ECO:0000256" key="1">
    <source>
        <dbReference type="SAM" id="MobiDB-lite"/>
    </source>
</evidence>
<feature type="region of interest" description="Disordered" evidence="1">
    <location>
        <begin position="1"/>
        <end position="164"/>
    </location>
</feature>
<organism evidence="2 3">
    <name type="scientific">Trifolium medium</name>
    <dbReference type="NCBI Taxonomy" id="97028"/>
    <lineage>
        <taxon>Eukaryota</taxon>
        <taxon>Viridiplantae</taxon>
        <taxon>Streptophyta</taxon>
        <taxon>Embryophyta</taxon>
        <taxon>Tracheophyta</taxon>
        <taxon>Spermatophyta</taxon>
        <taxon>Magnoliopsida</taxon>
        <taxon>eudicotyledons</taxon>
        <taxon>Gunneridae</taxon>
        <taxon>Pentapetalae</taxon>
        <taxon>rosids</taxon>
        <taxon>fabids</taxon>
        <taxon>Fabales</taxon>
        <taxon>Fabaceae</taxon>
        <taxon>Papilionoideae</taxon>
        <taxon>50 kb inversion clade</taxon>
        <taxon>NPAAA clade</taxon>
        <taxon>Hologalegina</taxon>
        <taxon>IRL clade</taxon>
        <taxon>Trifolieae</taxon>
        <taxon>Trifolium</taxon>
    </lineage>
</organism>
<sequence>GKSSSSQSKLEAASTPSAETIPQQLNVGTDPPQKDGPMPTIVEETSPDTTVKQVVEELNQQLLNQEQETDQTSPEKETQENEEGKKEETKEEKQETKEVSTSKDKTSPTTSPQDLVNSPLRTDITKEDETQAQPNVQQVVDPSPKKGIEETQPDPDQNKLEVEV</sequence>
<comment type="caution">
    <text evidence="2">The sequence shown here is derived from an EMBL/GenBank/DDBJ whole genome shotgun (WGS) entry which is preliminary data.</text>
</comment>
<feature type="compositionally biased region" description="Low complexity" evidence="1">
    <location>
        <begin position="56"/>
        <end position="66"/>
    </location>
</feature>